<dbReference type="STRING" id="39029.BSR42_12775"/>
<proteinExistence type="predicted"/>
<dbReference type="Pfam" id="PF09681">
    <property type="entry name" value="Phage_rep_org_N"/>
    <property type="match status" value="1"/>
</dbReference>
<keyword evidence="3" id="KW-1185">Reference proteome</keyword>
<reference evidence="2 3" key="1">
    <citation type="submission" date="2015-06" db="EMBL/GenBank/DDBJ databases">
        <title>Draft genome sequence of beer spoilage bacterium Megasphaera cerevisiae type strain 20462.</title>
        <authorList>
            <person name="Kutumbaka K."/>
            <person name="Pasmowitz J."/>
            <person name="Mategko J."/>
            <person name="Reyes D."/>
            <person name="Friedrich A."/>
            <person name="Han S."/>
            <person name="Martens-Habbena W."/>
            <person name="Neal-McKinney J."/>
            <person name="Janagama H.K."/>
            <person name="Nadala C."/>
            <person name="Samadpour M."/>
        </authorList>
    </citation>
    <scope>NUCLEOTIDE SEQUENCE [LARGE SCALE GENOMIC DNA]</scope>
    <source>
        <strain evidence="2 3">DSM 20462</strain>
    </source>
</reference>
<dbReference type="InterPro" id="IPR010056">
    <property type="entry name" value="Phage_rep_org__N"/>
</dbReference>
<evidence type="ECO:0000313" key="2">
    <source>
        <dbReference type="EMBL" id="KMO85965.1"/>
    </source>
</evidence>
<dbReference type="InParanoid" id="A0A0J6WR79"/>
<sequence>MKRLQWLKIKVGFYSDPRVVRMLRQSNGETYHLVLSVLRDFAGAINHGGWVYVTEQEPLTSTDLGHYLHRRTKTMEKALDCLEELEFIRRTDTGSIQLLDWEDMQGCDKDQARREQTRQRVAKCRRRQREITELLPPPAAALDGVKAPAIDSEAAGMDQAANATEDAGISDVPPLMTSKAVLPVSPARWQDHACIQQYRQYFGQIGADCAHQLLELERYWGAGSLSNAIDIAYEHHAPHVKYIQAVLVNGNGTSQRKESKENERIQRYAAMLESCVRESDESVESVCGDSTKITSGGPVGGAW</sequence>
<dbReference type="AlphaFoldDB" id="A0A0J6WR79"/>
<dbReference type="EMBL" id="LEKT01000038">
    <property type="protein sequence ID" value="KMO85965.1"/>
    <property type="molecule type" value="Genomic_DNA"/>
</dbReference>
<gene>
    <name evidence="2" type="ORF">AB840_10525</name>
</gene>
<dbReference type="Proteomes" id="UP000036503">
    <property type="component" value="Unassembled WGS sequence"/>
</dbReference>
<dbReference type="PATRIC" id="fig|1122219.3.peg.1952"/>
<comment type="caution">
    <text evidence="2">The sequence shown here is derived from an EMBL/GenBank/DDBJ whole genome shotgun (WGS) entry which is preliminary data.</text>
</comment>
<evidence type="ECO:0000313" key="3">
    <source>
        <dbReference type="Proteomes" id="UP000036503"/>
    </source>
</evidence>
<organism evidence="2 3">
    <name type="scientific">Megasphaera cerevisiae DSM 20462</name>
    <dbReference type="NCBI Taxonomy" id="1122219"/>
    <lineage>
        <taxon>Bacteria</taxon>
        <taxon>Bacillati</taxon>
        <taxon>Bacillota</taxon>
        <taxon>Negativicutes</taxon>
        <taxon>Veillonellales</taxon>
        <taxon>Veillonellaceae</taxon>
        <taxon>Megasphaera</taxon>
    </lineage>
</organism>
<evidence type="ECO:0000259" key="1">
    <source>
        <dbReference type="Pfam" id="PF09681"/>
    </source>
</evidence>
<dbReference type="NCBIfam" id="TIGR01714">
    <property type="entry name" value="phage_rep_org_N"/>
    <property type="match status" value="1"/>
</dbReference>
<dbReference type="RefSeq" id="WP_048514807.1">
    <property type="nucleotide sequence ID" value="NZ_FUXD01000083.1"/>
</dbReference>
<accession>A0A0J6WR79</accession>
<name>A0A0J6WR79_9FIRM</name>
<protein>
    <recommendedName>
        <fullName evidence="1">Phage replisome organiser N-terminal domain-containing protein</fullName>
    </recommendedName>
</protein>
<feature type="domain" description="Phage replisome organiser N-terminal" evidence="1">
    <location>
        <begin position="6"/>
        <end position="125"/>
    </location>
</feature>
<dbReference type="OrthoDB" id="1625364at2"/>